<evidence type="ECO:0000259" key="2">
    <source>
        <dbReference type="PROSITE" id="PS50104"/>
    </source>
</evidence>
<proteinExistence type="predicted"/>
<dbReference type="AlphaFoldDB" id="A0A940YYL6"/>
<keyword evidence="1" id="KW-0472">Membrane</keyword>
<dbReference type="Gene3D" id="3.40.50.10140">
    <property type="entry name" value="Toll/interleukin-1 receptor homology (TIR) domain"/>
    <property type="match status" value="1"/>
</dbReference>
<accession>A0A940YYL6</accession>
<dbReference type="RefSeq" id="WP_210804223.1">
    <property type="nucleotide sequence ID" value="NZ_JAGQDE010000031.1"/>
</dbReference>
<dbReference type="SMART" id="SM00255">
    <property type="entry name" value="TIR"/>
    <property type="match status" value="1"/>
</dbReference>
<keyword evidence="3" id="KW-0675">Receptor</keyword>
<evidence type="ECO:0000313" key="4">
    <source>
        <dbReference type="Proteomes" id="UP000678374"/>
    </source>
</evidence>
<sequence length="499" mass="54388">MPADDRPSFAAFISYRHVEPDRSVARWLHGALETYRVPSPLVAAGVRERLGRVFRDDEELAASTDLSAAIDSALRRSDALVVVCSPRTPGSHWVNEEVQRFRALGRGDRIFTLLIEGTPTESFPAALDRQHAEPLAANLSPVEGIAPRETRRLALLKLMAGLLSQGPNEVRLDDLRRRDEERRRRQWARLAIGAALLAVVFAALTAVALLQWQRAERELRVSRAERLAAIAQLALAQATAPEVADGDLRPDIERSALLALESLRLHPGLAADAVLRRALHAQGDRLAAVLAPGERVTGVSSEGQLLRAAGDDADTVQVPEDTLLAHSADRRWWLRGSDEHTGGGVVQTAALSPAASGPALAWLPHEWFIQRAAFTQDGRWLVTVTGAASADAASPEATALVGHTLRVWQVDDQREHTRVSLAAEGGIHGVWMDPGSEWLATLSRVGERRLVRLWPVRPERLQALACERLSRNLSPSEWTSFVGDGAPRATCPGLPVISE</sequence>
<dbReference type="Proteomes" id="UP000678374">
    <property type="component" value="Unassembled WGS sequence"/>
</dbReference>
<dbReference type="EMBL" id="JAGQDE010000031">
    <property type="protein sequence ID" value="MBQ0961540.1"/>
    <property type="molecule type" value="Genomic_DNA"/>
</dbReference>
<comment type="caution">
    <text evidence="3">The sequence shown here is derived from an EMBL/GenBank/DDBJ whole genome shotgun (WGS) entry which is preliminary data.</text>
</comment>
<dbReference type="PROSITE" id="PS50104">
    <property type="entry name" value="TIR"/>
    <property type="match status" value="1"/>
</dbReference>
<evidence type="ECO:0000313" key="3">
    <source>
        <dbReference type="EMBL" id="MBQ0961540.1"/>
    </source>
</evidence>
<dbReference type="Gene3D" id="2.130.10.10">
    <property type="entry name" value="YVTN repeat-like/Quinoprotein amine dehydrogenase"/>
    <property type="match status" value="1"/>
</dbReference>
<protein>
    <submittedName>
        <fullName evidence="3">Toll/interleukin-1 receptor domain-containing protein</fullName>
    </submittedName>
</protein>
<reference evidence="3" key="1">
    <citation type="submission" date="2021-04" db="EMBL/GenBank/DDBJ databases">
        <title>The genome sequence of Ideonella sp. 4Y11.</title>
        <authorList>
            <person name="Liu Y."/>
        </authorList>
    </citation>
    <scope>NUCLEOTIDE SEQUENCE</scope>
    <source>
        <strain evidence="3">4Y11</strain>
    </source>
</reference>
<dbReference type="InterPro" id="IPR015943">
    <property type="entry name" value="WD40/YVTN_repeat-like_dom_sf"/>
</dbReference>
<keyword evidence="4" id="KW-1185">Reference proteome</keyword>
<feature type="domain" description="TIR" evidence="2">
    <location>
        <begin position="7"/>
        <end position="196"/>
    </location>
</feature>
<dbReference type="GO" id="GO:0007165">
    <property type="term" value="P:signal transduction"/>
    <property type="evidence" value="ECO:0007669"/>
    <property type="project" value="InterPro"/>
</dbReference>
<gene>
    <name evidence="3" type="ORF">KAK06_21555</name>
</gene>
<dbReference type="Pfam" id="PF13676">
    <property type="entry name" value="TIR_2"/>
    <property type="match status" value="1"/>
</dbReference>
<name>A0A940YYL6_9BURK</name>
<feature type="transmembrane region" description="Helical" evidence="1">
    <location>
        <begin position="187"/>
        <end position="212"/>
    </location>
</feature>
<dbReference type="InterPro" id="IPR035897">
    <property type="entry name" value="Toll_tir_struct_dom_sf"/>
</dbReference>
<dbReference type="InterPro" id="IPR000157">
    <property type="entry name" value="TIR_dom"/>
</dbReference>
<evidence type="ECO:0000256" key="1">
    <source>
        <dbReference type="SAM" id="Phobius"/>
    </source>
</evidence>
<keyword evidence="1" id="KW-1133">Transmembrane helix</keyword>
<dbReference type="SUPFAM" id="SSF52200">
    <property type="entry name" value="Toll/Interleukin receptor TIR domain"/>
    <property type="match status" value="1"/>
</dbReference>
<keyword evidence="1" id="KW-0812">Transmembrane</keyword>
<organism evidence="3 4">
    <name type="scientific">Ideonella aquatica</name>
    <dbReference type="NCBI Taxonomy" id="2824119"/>
    <lineage>
        <taxon>Bacteria</taxon>
        <taxon>Pseudomonadati</taxon>
        <taxon>Pseudomonadota</taxon>
        <taxon>Betaproteobacteria</taxon>
        <taxon>Burkholderiales</taxon>
        <taxon>Sphaerotilaceae</taxon>
        <taxon>Ideonella</taxon>
    </lineage>
</organism>
<dbReference type="SUPFAM" id="SSF82171">
    <property type="entry name" value="DPP6 N-terminal domain-like"/>
    <property type="match status" value="1"/>
</dbReference>